<gene>
    <name evidence="1" type="ORF">B4098_1928</name>
</gene>
<sequence>MNITKKEAEIKVETRKNLHFAEIVEVLKIKQKRRSFNSEYFKEWER</sequence>
<comment type="caution">
    <text evidence="1">The sequence shown here is derived from an EMBL/GenBank/DDBJ whole genome shotgun (WGS) entry which is preliminary data.</text>
</comment>
<dbReference type="EMBL" id="LQYG01000069">
    <property type="protein sequence ID" value="KYC61373.1"/>
    <property type="molecule type" value="Genomic_DNA"/>
</dbReference>
<dbReference type="AlphaFoldDB" id="A0A150JVS1"/>
<evidence type="ECO:0000313" key="2">
    <source>
        <dbReference type="Proteomes" id="UP000075288"/>
    </source>
</evidence>
<name>A0A150JVS1_HEYCO</name>
<evidence type="ECO:0000313" key="1">
    <source>
        <dbReference type="EMBL" id="KYC61373.1"/>
    </source>
</evidence>
<proteinExistence type="predicted"/>
<dbReference type="Proteomes" id="UP000075288">
    <property type="component" value="Unassembled WGS sequence"/>
</dbReference>
<dbReference type="PATRIC" id="fig|1398.26.peg.106"/>
<accession>A0A150JVS1</accession>
<reference evidence="1 2" key="1">
    <citation type="submission" date="2016-01" db="EMBL/GenBank/DDBJ databases">
        <title>Genome Sequences of Twelve Sporeforming Bacillus Species Isolated from Foods.</title>
        <authorList>
            <person name="Berendsen E.M."/>
            <person name="Wells-Bennik M.H."/>
            <person name="Krawcyk A.O."/>
            <person name="De Jong A."/>
            <person name="Holsappel S."/>
            <person name="Eijlander R.T."/>
            <person name="Kuipers O.P."/>
        </authorList>
    </citation>
    <scope>NUCLEOTIDE SEQUENCE [LARGE SCALE GENOMIC DNA]</scope>
    <source>
        <strain evidence="1 2">B4098</strain>
    </source>
</reference>
<organism evidence="1 2">
    <name type="scientific">Heyndrickxia coagulans</name>
    <name type="common">Weizmannia coagulans</name>
    <dbReference type="NCBI Taxonomy" id="1398"/>
    <lineage>
        <taxon>Bacteria</taxon>
        <taxon>Bacillati</taxon>
        <taxon>Bacillota</taxon>
        <taxon>Bacilli</taxon>
        <taxon>Bacillales</taxon>
        <taxon>Bacillaceae</taxon>
        <taxon>Heyndrickxia</taxon>
    </lineage>
</organism>
<protein>
    <submittedName>
        <fullName evidence="1">Uncharacterized protein</fullName>
    </submittedName>
</protein>